<keyword evidence="3" id="KW-1185">Reference proteome</keyword>
<evidence type="ECO:0000313" key="2">
    <source>
        <dbReference type="EMBL" id="MCY1011127.1"/>
    </source>
</evidence>
<dbReference type="EMBL" id="JAPNKE010000002">
    <property type="protein sequence ID" value="MCY1011127.1"/>
    <property type="molecule type" value="Genomic_DNA"/>
</dbReference>
<dbReference type="Pfam" id="PF13432">
    <property type="entry name" value="TPR_16"/>
    <property type="match status" value="2"/>
</dbReference>
<sequence length="138" mass="14940">MTELSAVTRATDAFPAAFVALGQAQFERGNFEEARRQLQRAVALAPGLTEAHYWLGRCEHDLQLDAEAAVSLGRAVRGAAPGTPWLPDAHLWLARAAEAHGDVATSRTAYEEFLRLAPAAAPGRREAERALARLVRTP</sequence>
<dbReference type="Gene3D" id="1.25.40.10">
    <property type="entry name" value="Tetratricopeptide repeat domain"/>
    <property type="match status" value="1"/>
</dbReference>
<keyword evidence="1" id="KW-0802">TPR repeat</keyword>
<dbReference type="SMART" id="SM00028">
    <property type="entry name" value="TPR"/>
    <property type="match status" value="2"/>
</dbReference>
<dbReference type="Proteomes" id="UP001150924">
    <property type="component" value="Unassembled WGS sequence"/>
</dbReference>
<proteinExistence type="predicted"/>
<dbReference type="InterPro" id="IPR011990">
    <property type="entry name" value="TPR-like_helical_dom_sf"/>
</dbReference>
<dbReference type="PROSITE" id="PS50005">
    <property type="entry name" value="TPR"/>
    <property type="match status" value="1"/>
</dbReference>
<gene>
    <name evidence="2" type="ORF">OV079_37305</name>
</gene>
<dbReference type="InterPro" id="IPR019734">
    <property type="entry name" value="TPR_rpt"/>
</dbReference>
<evidence type="ECO:0000313" key="3">
    <source>
        <dbReference type="Proteomes" id="UP001150924"/>
    </source>
</evidence>
<comment type="caution">
    <text evidence="2">The sequence shown here is derived from an EMBL/GenBank/DDBJ whole genome shotgun (WGS) entry which is preliminary data.</text>
</comment>
<organism evidence="2 3">
    <name type="scientific">Nannocystis pusilla</name>
    <dbReference type="NCBI Taxonomy" id="889268"/>
    <lineage>
        <taxon>Bacteria</taxon>
        <taxon>Pseudomonadati</taxon>
        <taxon>Myxococcota</taxon>
        <taxon>Polyangia</taxon>
        <taxon>Nannocystales</taxon>
        <taxon>Nannocystaceae</taxon>
        <taxon>Nannocystis</taxon>
    </lineage>
</organism>
<accession>A0A9X3IZZ2</accession>
<protein>
    <submittedName>
        <fullName evidence="2">Tetratricopeptide repeat protein</fullName>
    </submittedName>
</protein>
<dbReference type="AlphaFoldDB" id="A0A9X3IZZ2"/>
<name>A0A9X3IZZ2_9BACT</name>
<feature type="repeat" description="TPR" evidence="1">
    <location>
        <begin position="15"/>
        <end position="48"/>
    </location>
</feature>
<evidence type="ECO:0000256" key="1">
    <source>
        <dbReference type="PROSITE-ProRule" id="PRU00339"/>
    </source>
</evidence>
<reference evidence="2" key="1">
    <citation type="submission" date="2022-11" db="EMBL/GenBank/DDBJ databases">
        <title>Minimal conservation of predation-associated metabolite biosynthetic gene clusters underscores biosynthetic potential of Myxococcota including descriptions for ten novel species: Archangium lansinium sp. nov., Myxococcus landrumus sp. nov., Nannocystis bai.</title>
        <authorList>
            <person name="Ahearne A."/>
            <person name="Stevens C."/>
            <person name="Phillips K."/>
        </authorList>
    </citation>
    <scope>NUCLEOTIDE SEQUENCE</scope>
    <source>
        <strain evidence="2">Na p29</strain>
    </source>
</reference>
<dbReference type="SUPFAM" id="SSF48452">
    <property type="entry name" value="TPR-like"/>
    <property type="match status" value="1"/>
</dbReference>